<name>A0A0E9TFF0_ANGAN</name>
<dbReference type="EMBL" id="GBXM01056932">
    <property type="protein sequence ID" value="JAH51645.1"/>
    <property type="molecule type" value="Transcribed_RNA"/>
</dbReference>
<dbReference type="AlphaFoldDB" id="A0A0E9TFF0"/>
<accession>A0A0E9TFF0</accession>
<reference evidence="1" key="2">
    <citation type="journal article" date="2015" name="Fish Shellfish Immunol.">
        <title>Early steps in the European eel (Anguilla anguilla)-Vibrio vulnificus interaction in the gills: Role of the RtxA13 toxin.</title>
        <authorList>
            <person name="Callol A."/>
            <person name="Pajuelo D."/>
            <person name="Ebbesson L."/>
            <person name="Teles M."/>
            <person name="MacKenzie S."/>
            <person name="Amaro C."/>
        </authorList>
    </citation>
    <scope>NUCLEOTIDE SEQUENCE</scope>
</reference>
<evidence type="ECO:0000313" key="1">
    <source>
        <dbReference type="EMBL" id="JAH51645.1"/>
    </source>
</evidence>
<organism evidence="1">
    <name type="scientific">Anguilla anguilla</name>
    <name type="common">European freshwater eel</name>
    <name type="synonym">Muraena anguilla</name>
    <dbReference type="NCBI Taxonomy" id="7936"/>
    <lineage>
        <taxon>Eukaryota</taxon>
        <taxon>Metazoa</taxon>
        <taxon>Chordata</taxon>
        <taxon>Craniata</taxon>
        <taxon>Vertebrata</taxon>
        <taxon>Euteleostomi</taxon>
        <taxon>Actinopterygii</taxon>
        <taxon>Neopterygii</taxon>
        <taxon>Teleostei</taxon>
        <taxon>Anguilliformes</taxon>
        <taxon>Anguillidae</taxon>
        <taxon>Anguilla</taxon>
    </lineage>
</organism>
<protein>
    <submittedName>
        <fullName evidence="1">Uncharacterized protein</fullName>
    </submittedName>
</protein>
<sequence length="22" mass="2559">MFCFLLTHYTLTEPGREATTVQ</sequence>
<proteinExistence type="predicted"/>
<reference evidence="1" key="1">
    <citation type="submission" date="2014-11" db="EMBL/GenBank/DDBJ databases">
        <authorList>
            <person name="Amaro Gonzalez C."/>
        </authorList>
    </citation>
    <scope>NUCLEOTIDE SEQUENCE</scope>
</reference>